<dbReference type="Proteomes" id="UP000541425">
    <property type="component" value="Unassembled WGS sequence"/>
</dbReference>
<accession>A0A7W5UIR8</accession>
<proteinExistence type="predicted"/>
<dbReference type="AlphaFoldDB" id="A0A7W5UIR8"/>
<evidence type="ECO:0000313" key="1">
    <source>
        <dbReference type="EMBL" id="MBB3702630.1"/>
    </source>
</evidence>
<dbReference type="PROSITE" id="PS51257">
    <property type="entry name" value="PROKAR_LIPOPROTEIN"/>
    <property type="match status" value="1"/>
</dbReference>
<protein>
    <recommendedName>
        <fullName evidence="3">DUF4230 domain-containing protein</fullName>
    </recommendedName>
</protein>
<dbReference type="EMBL" id="JACICA010000004">
    <property type="protein sequence ID" value="MBB3702630.1"/>
    <property type="molecule type" value="Genomic_DNA"/>
</dbReference>
<name>A0A7W5UIR8_9BACT</name>
<evidence type="ECO:0000313" key="2">
    <source>
        <dbReference type="Proteomes" id="UP000541425"/>
    </source>
</evidence>
<sequence>MMVYGNREDGCKGPTGILSAVFCLLLLLSFLSACGKGEKNSAAEKASDTVKVDTTALLVRQISNCVRLYTTEYQYHKIVTYSDEPRIAGNLGSANFSIPTRLGERKIAIPIDVSVKAYIDFASFSQANIERSDSGIVIVLPDPQIVVTASKIDHAAVRQYIDPLRSRFSDQEMMSFARQGEDSIVSHMDKAAILASAQTGAARILLPMLHRMGYTEHKATISFRHDLTPESLQKNITVQRLQ</sequence>
<comment type="caution">
    <text evidence="1">The sequence shown here is derived from an EMBL/GenBank/DDBJ whole genome shotgun (WGS) entry which is preliminary data.</text>
</comment>
<evidence type="ECO:0008006" key="3">
    <source>
        <dbReference type="Google" id="ProtNLM"/>
    </source>
</evidence>
<gene>
    <name evidence="1" type="ORF">FHS60_001093</name>
</gene>
<dbReference type="Pfam" id="PF14014">
    <property type="entry name" value="DUF4230"/>
    <property type="match status" value="1"/>
</dbReference>
<organism evidence="1 2">
    <name type="scientific">Alloprevotella rava</name>
    <dbReference type="NCBI Taxonomy" id="671218"/>
    <lineage>
        <taxon>Bacteria</taxon>
        <taxon>Pseudomonadati</taxon>
        <taxon>Bacteroidota</taxon>
        <taxon>Bacteroidia</taxon>
        <taxon>Bacteroidales</taxon>
        <taxon>Prevotellaceae</taxon>
        <taxon>Alloprevotella</taxon>
    </lineage>
</organism>
<dbReference type="InterPro" id="IPR025324">
    <property type="entry name" value="DUF4230"/>
</dbReference>
<reference evidence="1 2" key="1">
    <citation type="submission" date="2020-08" db="EMBL/GenBank/DDBJ databases">
        <title>Genomic Encyclopedia of Type Strains, Phase IV (KMG-IV): sequencing the most valuable type-strain genomes for metagenomic binning, comparative biology and taxonomic classification.</title>
        <authorList>
            <person name="Goeker M."/>
        </authorList>
    </citation>
    <scope>NUCLEOTIDE SEQUENCE [LARGE SCALE GENOMIC DNA]</scope>
    <source>
        <strain evidence="1 2">DSM 22548</strain>
    </source>
</reference>
<dbReference type="RefSeq" id="WP_244957439.1">
    <property type="nucleotide sequence ID" value="NZ_JACICA010000004.1"/>
</dbReference>